<dbReference type="EMBL" id="KV425882">
    <property type="protein sequence ID" value="KZW04106.1"/>
    <property type="molecule type" value="Genomic_DNA"/>
</dbReference>
<sequence>MAEKDLGNRLRRAVKENNLAHVKRLIQRVDMRNPDPGPLRYTSLAWAAVCGNEDVFDYLLQSGHDDEELSKDAENNTVLILLASLGSIGNGSTSGMGRSSAGDLEMRNAAQRMARSYFERYPFIIDWSNLQGKTALHVAAIKGTEEFVRTLCDFNADFDMPDAQGNTPLHYASAWGHLHIIQLLIERGCQYAAKNDEGFTASDYAYSTTTWDTLQDAARAHHEQKKIARRNVFNQAAQRGTEWSKSGYGDQQSIIPSASDFADSRVRSGSGTSRLSLDDSPRTHVSNLKGSSSSSTMPSRSGQAKVPLQQMYSTLSASSSQRSHPYLSPVATRMREKDADAMAEYMKRSRSGSNGGAGIAAGGGTSMRSVGESLLGVSTTPQPRKLRGSMSAASLRVTPPLSSSPPDNTAAQRSAAESPQKSAPRKLISRSRRPGTADGAPAPRRNPFSLLSSRHNTNDNSSHERVPSVTGNTGHL</sequence>
<feature type="compositionally biased region" description="Low complexity" evidence="4">
    <location>
        <begin position="291"/>
        <end position="301"/>
    </location>
</feature>
<dbReference type="InterPro" id="IPR036770">
    <property type="entry name" value="Ankyrin_rpt-contain_sf"/>
</dbReference>
<dbReference type="Pfam" id="PF12796">
    <property type="entry name" value="Ank_2"/>
    <property type="match status" value="1"/>
</dbReference>
<feature type="compositionally biased region" description="Basic residues" evidence="4">
    <location>
        <begin position="423"/>
        <end position="433"/>
    </location>
</feature>
<dbReference type="PROSITE" id="PS50088">
    <property type="entry name" value="ANK_REPEAT"/>
    <property type="match status" value="2"/>
</dbReference>
<dbReference type="GO" id="GO:0004842">
    <property type="term" value="F:ubiquitin-protein transferase activity"/>
    <property type="evidence" value="ECO:0007669"/>
    <property type="project" value="TreeGrafter"/>
</dbReference>
<dbReference type="InParanoid" id="A0A165QUX0"/>
<evidence type="ECO:0000256" key="1">
    <source>
        <dbReference type="ARBA" id="ARBA00022737"/>
    </source>
</evidence>
<dbReference type="Proteomes" id="UP000077266">
    <property type="component" value="Unassembled WGS sequence"/>
</dbReference>
<dbReference type="Gene3D" id="1.25.40.20">
    <property type="entry name" value="Ankyrin repeat-containing domain"/>
    <property type="match status" value="3"/>
</dbReference>
<dbReference type="PROSITE" id="PS50297">
    <property type="entry name" value="ANK_REP_REGION"/>
    <property type="match status" value="2"/>
</dbReference>
<dbReference type="AlphaFoldDB" id="A0A165QUX0"/>
<proteinExistence type="predicted"/>
<reference evidence="5 6" key="1">
    <citation type="journal article" date="2016" name="Mol. Biol. Evol.">
        <title>Comparative Genomics of Early-Diverging Mushroom-Forming Fungi Provides Insights into the Origins of Lignocellulose Decay Capabilities.</title>
        <authorList>
            <person name="Nagy L.G."/>
            <person name="Riley R."/>
            <person name="Tritt A."/>
            <person name="Adam C."/>
            <person name="Daum C."/>
            <person name="Floudas D."/>
            <person name="Sun H."/>
            <person name="Yadav J.S."/>
            <person name="Pangilinan J."/>
            <person name="Larsson K.H."/>
            <person name="Matsuura K."/>
            <person name="Barry K."/>
            <person name="Labutti K."/>
            <person name="Kuo R."/>
            <person name="Ohm R.A."/>
            <person name="Bhattacharya S.S."/>
            <person name="Shirouzu T."/>
            <person name="Yoshinaga Y."/>
            <person name="Martin F.M."/>
            <person name="Grigoriev I.V."/>
            <person name="Hibbett D.S."/>
        </authorList>
    </citation>
    <scope>NUCLEOTIDE SEQUENCE [LARGE SCALE GENOMIC DNA]</scope>
    <source>
        <strain evidence="5 6">HHB12029</strain>
    </source>
</reference>
<feature type="region of interest" description="Disordered" evidence="4">
    <location>
        <begin position="259"/>
        <end position="335"/>
    </location>
</feature>
<evidence type="ECO:0000256" key="4">
    <source>
        <dbReference type="SAM" id="MobiDB-lite"/>
    </source>
</evidence>
<feature type="region of interest" description="Disordered" evidence="4">
    <location>
        <begin position="376"/>
        <end position="476"/>
    </location>
</feature>
<dbReference type="InterPro" id="IPR002110">
    <property type="entry name" value="Ankyrin_rpt"/>
</dbReference>
<protein>
    <submittedName>
        <fullName evidence="5">Ankyrin</fullName>
    </submittedName>
</protein>
<dbReference type="PANTHER" id="PTHR24171">
    <property type="entry name" value="ANKYRIN REPEAT DOMAIN-CONTAINING PROTEIN 39-RELATED"/>
    <property type="match status" value="1"/>
</dbReference>
<keyword evidence="6" id="KW-1185">Reference proteome</keyword>
<dbReference type="GO" id="GO:0085020">
    <property type="term" value="P:protein K6-linked ubiquitination"/>
    <property type="evidence" value="ECO:0007669"/>
    <property type="project" value="TreeGrafter"/>
</dbReference>
<dbReference type="STRING" id="1314781.A0A165QUX0"/>
<evidence type="ECO:0000313" key="6">
    <source>
        <dbReference type="Proteomes" id="UP000077266"/>
    </source>
</evidence>
<feature type="compositionally biased region" description="Polar residues" evidence="4">
    <location>
        <begin position="310"/>
        <end position="323"/>
    </location>
</feature>
<evidence type="ECO:0000313" key="5">
    <source>
        <dbReference type="EMBL" id="KZW04106.1"/>
    </source>
</evidence>
<feature type="compositionally biased region" description="Polar residues" evidence="4">
    <location>
        <begin position="449"/>
        <end position="460"/>
    </location>
</feature>
<accession>A0A165QUX0</accession>
<keyword evidence="2 3" id="KW-0040">ANK repeat</keyword>
<feature type="repeat" description="ANK" evidence="3">
    <location>
        <begin position="131"/>
        <end position="163"/>
    </location>
</feature>
<feature type="repeat" description="ANK" evidence="3">
    <location>
        <begin position="164"/>
        <end position="196"/>
    </location>
</feature>
<dbReference type="OrthoDB" id="341259at2759"/>
<gene>
    <name evidence="5" type="ORF">EXIGLDRAFT_663546</name>
</gene>
<dbReference type="PANTHER" id="PTHR24171:SF8">
    <property type="entry name" value="BRCA1-ASSOCIATED RING DOMAIN PROTEIN 1"/>
    <property type="match status" value="1"/>
</dbReference>
<dbReference type="SUPFAM" id="SSF48403">
    <property type="entry name" value="Ankyrin repeat"/>
    <property type="match status" value="1"/>
</dbReference>
<evidence type="ECO:0000256" key="2">
    <source>
        <dbReference type="ARBA" id="ARBA00023043"/>
    </source>
</evidence>
<keyword evidence="1" id="KW-0677">Repeat</keyword>
<organism evidence="5 6">
    <name type="scientific">Exidia glandulosa HHB12029</name>
    <dbReference type="NCBI Taxonomy" id="1314781"/>
    <lineage>
        <taxon>Eukaryota</taxon>
        <taxon>Fungi</taxon>
        <taxon>Dikarya</taxon>
        <taxon>Basidiomycota</taxon>
        <taxon>Agaricomycotina</taxon>
        <taxon>Agaricomycetes</taxon>
        <taxon>Auriculariales</taxon>
        <taxon>Exidiaceae</taxon>
        <taxon>Exidia</taxon>
    </lineage>
</organism>
<feature type="compositionally biased region" description="Polar residues" evidence="4">
    <location>
        <begin position="400"/>
        <end position="421"/>
    </location>
</feature>
<name>A0A165QUX0_EXIGL</name>
<dbReference type="SMART" id="SM00248">
    <property type="entry name" value="ANK"/>
    <property type="match status" value="3"/>
</dbReference>
<evidence type="ECO:0000256" key="3">
    <source>
        <dbReference type="PROSITE-ProRule" id="PRU00023"/>
    </source>
</evidence>